<evidence type="ECO:0000259" key="2">
    <source>
        <dbReference type="Pfam" id="PF07859"/>
    </source>
</evidence>
<feature type="domain" description="Alpha/beta hydrolase fold-3" evidence="2">
    <location>
        <begin position="5"/>
        <end position="115"/>
    </location>
</feature>
<dbReference type="SUPFAM" id="SSF53474">
    <property type="entry name" value="alpha/beta-Hydrolases"/>
    <property type="match status" value="1"/>
</dbReference>
<dbReference type="AlphaFoldDB" id="A0A8E2AW09"/>
<accession>A0A8E2AW09</accession>
<protein>
    <submittedName>
        <fullName evidence="3">Alpha/beta-hydrolase</fullName>
    </submittedName>
</protein>
<sequence length="160" mass="17823">MRLTGQLLQIPCVVHPEAYPEKYKAKFLSYATVGHPGLLTKQGMDDCYDKYAAPPSDPEFSPQLYRSRQGLAPVYVQVCGADPLRDEALVYERALKENGVKTKFDIYPGVGHGFHIYIPQRKAGLEFVQDFKDGLKWLVAGAVQCTAPPAYPMSVCAHFL</sequence>
<dbReference type="Proteomes" id="UP000250043">
    <property type="component" value="Unassembled WGS sequence"/>
</dbReference>
<dbReference type="Pfam" id="PF07859">
    <property type="entry name" value="Abhydrolase_3"/>
    <property type="match status" value="1"/>
</dbReference>
<proteinExistence type="predicted"/>
<evidence type="ECO:0000256" key="1">
    <source>
        <dbReference type="ARBA" id="ARBA00022801"/>
    </source>
</evidence>
<dbReference type="EMBL" id="KV722376">
    <property type="protein sequence ID" value="OCH91996.1"/>
    <property type="molecule type" value="Genomic_DNA"/>
</dbReference>
<reference evidence="3 4" key="1">
    <citation type="submission" date="2016-07" db="EMBL/GenBank/DDBJ databases">
        <title>Draft genome of the white-rot fungus Obba rivulosa 3A-2.</title>
        <authorList>
            <consortium name="DOE Joint Genome Institute"/>
            <person name="Miettinen O."/>
            <person name="Riley R."/>
            <person name="Acob R."/>
            <person name="Barry K."/>
            <person name="Cullen D."/>
            <person name="De Vries R."/>
            <person name="Hainaut M."/>
            <person name="Hatakka A."/>
            <person name="Henrissat B."/>
            <person name="Hilden K."/>
            <person name="Kuo R."/>
            <person name="Labutti K."/>
            <person name="Lipzen A."/>
            <person name="Makela M.R."/>
            <person name="Sandor L."/>
            <person name="Spatafora J.W."/>
            <person name="Grigoriev I.V."/>
            <person name="Hibbett D.S."/>
        </authorList>
    </citation>
    <scope>NUCLEOTIDE SEQUENCE [LARGE SCALE GENOMIC DNA]</scope>
    <source>
        <strain evidence="3 4">3A-2</strain>
    </source>
</reference>
<dbReference type="InterPro" id="IPR050300">
    <property type="entry name" value="GDXG_lipolytic_enzyme"/>
</dbReference>
<dbReference type="GO" id="GO:0016787">
    <property type="term" value="F:hydrolase activity"/>
    <property type="evidence" value="ECO:0007669"/>
    <property type="project" value="UniProtKB-KW"/>
</dbReference>
<evidence type="ECO:0000313" key="4">
    <source>
        <dbReference type="Proteomes" id="UP000250043"/>
    </source>
</evidence>
<keyword evidence="1 3" id="KW-0378">Hydrolase</keyword>
<keyword evidence="4" id="KW-1185">Reference proteome</keyword>
<dbReference type="InterPro" id="IPR029058">
    <property type="entry name" value="AB_hydrolase_fold"/>
</dbReference>
<name>A0A8E2AW09_9APHY</name>
<organism evidence="3 4">
    <name type="scientific">Obba rivulosa</name>
    <dbReference type="NCBI Taxonomy" id="1052685"/>
    <lineage>
        <taxon>Eukaryota</taxon>
        <taxon>Fungi</taxon>
        <taxon>Dikarya</taxon>
        <taxon>Basidiomycota</taxon>
        <taxon>Agaricomycotina</taxon>
        <taxon>Agaricomycetes</taxon>
        <taxon>Polyporales</taxon>
        <taxon>Gelatoporiaceae</taxon>
        <taxon>Obba</taxon>
    </lineage>
</organism>
<evidence type="ECO:0000313" key="3">
    <source>
        <dbReference type="EMBL" id="OCH91996.1"/>
    </source>
</evidence>
<dbReference type="PANTHER" id="PTHR48081:SF8">
    <property type="entry name" value="ALPHA_BETA HYDROLASE FOLD-3 DOMAIN-CONTAINING PROTEIN-RELATED"/>
    <property type="match status" value="1"/>
</dbReference>
<dbReference type="OrthoDB" id="408631at2759"/>
<dbReference type="Gene3D" id="3.40.50.1820">
    <property type="entry name" value="alpha/beta hydrolase"/>
    <property type="match status" value="1"/>
</dbReference>
<dbReference type="PANTHER" id="PTHR48081">
    <property type="entry name" value="AB HYDROLASE SUPERFAMILY PROTEIN C4A8.06C"/>
    <property type="match status" value="1"/>
</dbReference>
<dbReference type="InterPro" id="IPR013094">
    <property type="entry name" value="AB_hydrolase_3"/>
</dbReference>
<gene>
    <name evidence="3" type="ORF">OBBRIDRAFT_485372</name>
</gene>